<dbReference type="RefSeq" id="WP_272651718.1">
    <property type="nucleotide sequence ID" value="NZ_JAZDDG010000006.1"/>
</dbReference>
<dbReference type="NCBIfam" id="NF003816">
    <property type="entry name" value="PRK05406.1-5"/>
    <property type="match status" value="1"/>
</dbReference>
<dbReference type="Pfam" id="PF03746">
    <property type="entry name" value="LamB_YcsF"/>
    <property type="match status" value="1"/>
</dbReference>
<dbReference type="PANTHER" id="PTHR30292:SF0">
    <property type="entry name" value="5-OXOPROLINASE SUBUNIT A"/>
    <property type="match status" value="1"/>
</dbReference>
<dbReference type="PANTHER" id="PTHR30292">
    <property type="entry name" value="UNCHARACTERIZED PROTEIN YBGL-RELATED"/>
    <property type="match status" value="1"/>
</dbReference>
<keyword evidence="2" id="KW-1185">Reference proteome</keyword>
<dbReference type="EMBL" id="JAZDDG010000006">
    <property type="protein sequence ID" value="MEE1977023.1"/>
    <property type="molecule type" value="Genomic_DNA"/>
</dbReference>
<evidence type="ECO:0000313" key="2">
    <source>
        <dbReference type="Proteomes" id="UP001356308"/>
    </source>
</evidence>
<dbReference type="Gene3D" id="3.20.20.370">
    <property type="entry name" value="Glycoside hydrolase/deacetylase"/>
    <property type="match status" value="1"/>
</dbReference>
<organism evidence="1 2">
    <name type="scientific">Maribacter cobaltidurans</name>
    <dbReference type="NCBI Taxonomy" id="1178778"/>
    <lineage>
        <taxon>Bacteria</taxon>
        <taxon>Pseudomonadati</taxon>
        <taxon>Bacteroidota</taxon>
        <taxon>Flavobacteriia</taxon>
        <taxon>Flavobacteriales</taxon>
        <taxon>Flavobacteriaceae</taxon>
        <taxon>Maribacter</taxon>
    </lineage>
</organism>
<reference evidence="1 2" key="1">
    <citation type="submission" date="2024-01" db="EMBL/GenBank/DDBJ databases">
        <title>Maribacter spp. originated from different algae showed divergent polysaccharides utilization ability.</title>
        <authorList>
            <person name="Wang H."/>
            <person name="Wu Y."/>
        </authorList>
    </citation>
    <scope>NUCLEOTIDE SEQUENCE [LARGE SCALE GENOMIC DNA]</scope>
    <source>
        <strain evidence="1 2">PR1</strain>
    </source>
</reference>
<dbReference type="CDD" id="cd10801">
    <property type="entry name" value="LamB_YcsF_like_1"/>
    <property type="match status" value="1"/>
</dbReference>
<dbReference type="EC" id="3.5.2.9" evidence="1"/>
<evidence type="ECO:0000313" key="1">
    <source>
        <dbReference type="EMBL" id="MEE1977023.1"/>
    </source>
</evidence>
<sequence length="247" mass="27628">MGVILIDINCDVGEGVNNESQLFPFISSCNIACGGHTGDSESMTKTARLAIKHKVKIGAHPSYPDKKNFGRETMKISDKKLTSSIKEQISLIIDICNQEKAVVTHIKPHGALYNDVARDRSLAELFLDAISEYKTDLELFVPYGALIQRLAKMNGFRTKIEAFADRNYNSDLSLVSRSEPHALIEKPSEVLNHLMRIVRTKRVLTISKEFKPLNADTYCIHGDTSGALQILMYISEELPKHQIALKK</sequence>
<dbReference type="InterPro" id="IPR011330">
    <property type="entry name" value="Glyco_hydro/deAcase_b/a-brl"/>
</dbReference>
<keyword evidence="1" id="KW-0378">Hydrolase</keyword>
<proteinExistence type="predicted"/>
<comment type="caution">
    <text evidence="1">The sequence shown here is derived from an EMBL/GenBank/DDBJ whole genome shotgun (WGS) entry which is preliminary data.</text>
</comment>
<dbReference type="NCBIfam" id="NF003814">
    <property type="entry name" value="PRK05406.1-3"/>
    <property type="match status" value="1"/>
</dbReference>
<dbReference type="SUPFAM" id="SSF88713">
    <property type="entry name" value="Glycoside hydrolase/deacetylase"/>
    <property type="match status" value="1"/>
</dbReference>
<name>A0ABU7IW19_9FLAO</name>
<dbReference type="Proteomes" id="UP001356308">
    <property type="component" value="Unassembled WGS sequence"/>
</dbReference>
<accession>A0ABU7IW19</accession>
<protein>
    <submittedName>
        <fullName evidence="1">5-oxoprolinase subunit PxpA</fullName>
        <ecNumber evidence="1">3.5.2.9</ecNumber>
    </submittedName>
</protein>
<gene>
    <name evidence="1" type="primary">pxpA</name>
    <name evidence="1" type="ORF">V1I91_13125</name>
</gene>
<dbReference type="GO" id="GO:0017168">
    <property type="term" value="F:5-oxoprolinase (ATP-hydrolyzing) activity"/>
    <property type="evidence" value="ECO:0007669"/>
    <property type="project" value="UniProtKB-EC"/>
</dbReference>
<dbReference type="InterPro" id="IPR005501">
    <property type="entry name" value="LamB/YcsF/PxpA-like"/>
</dbReference>